<dbReference type="RefSeq" id="WP_145246766.1">
    <property type="nucleotide sequence ID" value="NZ_CP036278.1"/>
</dbReference>
<proteinExistence type="predicted"/>
<accession>A0A518AMQ9</accession>
<evidence type="ECO:0000313" key="1">
    <source>
        <dbReference type="EMBL" id="QDU55993.1"/>
    </source>
</evidence>
<protein>
    <submittedName>
        <fullName evidence="1">Uncharacterized protein</fullName>
    </submittedName>
</protein>
<evidence type="ECO:0000313" key="2">
    <source>
        <dbReference type="Proteomes" id="UP000315750"/>
    </source>
</evidence>
<sequence length="280" mass="29928">MGWLWQVGARMLGSRMVSEAKQAATSEVAKAMLKSGPSDPAAAIAVLCENKWLFDAVVDELVDKRRLEADRMQIAQGQLAEVPVVVARPLGEAVEPLRMVTAVVDAHLPKFAMSVAEGICLDRELKHGTLVMATRLIDSAGRSLRVELTPPTGEGLRGGTVGTIGAPVVGELAATEQLPVVEDAWSSAVARACQRVGLPLVAVSAVVQLPLSERSQAAEAMHRQRSMAGRAGVLTGMLFKKRSGLKHLWNDKQAKWDATVRIAGLAKYLAKSVEVPKSNE</sequence>
<name>A0A518AMQ9_9BACT</name>
<keyword evidence="2" id="KW-1185">Reference proteome</keyword>
<dbReference type="KEGG" id="amuc:Pan181_21950"/>
<gene>
    <name evidence="1" type="ORF">Pan181_21950</name>
</gene>
<dbReference type="Proteomes" id="UP000315750">
    <property type="component" value="Chromosome"/>
</dbReference>
<reference evidence="1 2" key="1">
    <citation type="submission" date="2019-02" db="EMBL/GenBank/DDBJ databases">
        <title>Deep-cultivation of Planctomycetes and their phenomic and genomic characterization uncovers novel biology.</title>
        <authorList>
            <person name="Wiegand S."/>
            <person name="Jogler M."/>
            <person name="Boedeker C."/>
            <person name="Pinto D."/>
            <person name="Vollmers J."/>
            <person name="Rivas-Marin E."/>
            <person name="Kohn T."/>
            <person name="Peeters S.H."/>
            <person name="Heuer A."/>
            <person name="Rast P."/>
            <person name="Oberbeckmann S."/>
            <person name="Bunk B."/>
            <person name="Jeske O."/>
            <person name="Meyerdierks A."/>
            <person name="Storesund J.E."/>
            <person name="Kallscheuer N."/>
            <person name="Luecker S."/>
            <person name="Lage O.M."/>
            <person name="Pohl T."/>
            <person name="Merkel B.J."/>
            <person name="Hornburger P."/>
            <person name="Mueller R.-W."/>
            <person name="Bruemmer F."/>
            <person name="Labrenz M."/>
            <person name="Spormann A.M."/>
            <person name="Op den Camp H."/>
            <person name="Overmann J."/>
            <person name="Amann R."/>
            <person name="Jetten M.S.M."/>
            <person name="Mascher T."/>
            <person name="Medema M.H."/>
            <person name="Devos D.P."/>
            <person name="Kaster A.-K."/>
            <person name="Ovreas L."/>
            <person name="Rohde M."/>
            <person name="Galperin M.Y."/>
            <person name="Jogler C."/>
        </authorList>
    </citation>
    <scope>NUCLEOTIDE SEQUENCE [LARGE SCALE GENOMIC DNA]</scope>
    <source>
        <strain evidence="1 2">Pan181</strain>
    </source>
</reference>
<organism evidence="1 2">
    <name type="scientific">Aeoliella mucimassa</name>
    <dbReference type="NCBI Taxonomy" id="2527972"/>
    <lineage>
        <taxon>Bacteria</taxon>
        <taxon>Pseudomonadati</taxon>
        <taxon>Planctomycetota</taxon>
        <taxon>Planctomycetia</taxon>
        <taxon>Pirellulales</taxon>
        <taxon>Lacipirellulaceae</taxon>
        <taxon>Aeoliella</taxon>
    </lineage>
</organism>
<dbReference type="AlphaFoldDB" id="A0A518AMQ9"/>
<dbReference type="EMBL" id="CP036278">
    <property type="protein sequence ID" value="QDU55993.1"/>
    <property type="molecule type" value="Genomic_DNA"/>
</dbReference>